<gene>
    <name evidence="2" type="ORF">Moumou_00693</name>
</gene>
<dbReference type="InterPro" id="IPR014729">
    <property type="entry name" value="Rossmann-like_a/b/a_fold"/>
</dbReference>
<protein>
    <submittedName>
        <fullName evidence="2">Deoxyribodipyrimidine photolyase-related protein</fullName>
    </submittedName>
</protein>
<dbReference type="SUPFAM" id="SSF48173">
    <property type="entry name" value="Cryptochrome/photolyase FAD-binding domain"/>
    <property type="match status" value="1"/>
</dbReference>
<dbReference type="InterPro" id="IPR007357">
    <property type="entry name" value="PhrB-like"/>
</dbReference>
<evidence type="ECO:0000313" key="2">
    <source>
        <dbReference type="EMBL" id="AGC02214.1"/>
    </source>
</evidence>
<dbReference type="Pfam" id="PF03441">
    <property type="entry name" value="FAD_binding_7"/>
    <property type="match status" value="1"/>
</dbReference>
<keyword evidence="2" id="KW-0456">Lyase</keyword>
<accession>L7RCB1</accession>
<dbReference type="PANTHER" id="PTHR38657">
    <property type="entry name" value="SLR1343 PROTEIN"/>
    <property type="match status" value="1"/>
</dbReference>
<dbReference type="InterPro" id="IPR036134">
    <property type="entry name" value="Crypto/Photolyase_FAD-like_sf"/>
</dbReference>
<feature type="domain" description="Cryptochrome/DNA photolyase FAD-binding" evidence="1">
    <location>
        <begin position="348"/>
        <end position="457"/>
    </location>
</feature>
<dbReference type="PANTHER" id="PTHR38657:SF1">
    <property type="entry name" value="SLR1343 PROTEIN"/>
    <property type="match status" value="1"/>
</dbReference>
<dbReference type="KEGG" id="vg:14445775"/>
<name>L7RCB1_9VIRU</name>
<proteinExistence type="predicted"/>
<evidence type="ECO:0000313" key="3">
    <source>
        <dbReference type="Proteomes" id="UP000201640"/>
    </source>
</evidence>
<dbReference type="GO" id="GO:0016829">
    <property type="term" value="F:lyase activity"/>
    <property type="evidence" value="ECO:0007669"/>
    <property type="project" value="UniProtKB-KW"/>
</dbReference>
<sequence length="537" mass="65298">MNIHTQNVSRRNIYSFAVNNTLEHNIYTFMRNIAIIYPNQLFELDYLPYNINDIDFFIIVEDSLYFRDKERKLNFNMLKLIYQRACMKYYENYLLENKLDVIYLNWDKNHDNLFHFINKEYGSNNNLYIIDPVDNLLSERINNFSKKFNQNIIYHDTPGFLLTRNELEDYYNSTNENKRFSQRNFYIWYRKKFNILMDQNKPLGGKYSYDKFNRNTVPGKNLKNFIIDNDITSSFKPYNNKFYEEAINYCEKTFENYYPINYNPDNIYLYPVTHKDSKNNFQNFLQNKLKYFGEYQDAIDFNQVYMFHSVISSQQNIGLLIPQWVINNTINNFNNSDDDKLYDTEAYIRQLIWREYSRLLYVFIDKEMRKNYFDNDRKITLKWYEGNTGIIPVDYAIKTAFRYGYIHHIIRLMIMCNFMNLCRIHPDDIYKWFMEFSLDSYDWVMTNNVYSMGLYADGGLTTSKPYISSSSYVLKMSNAKKDGYWNIIWNVLYYNFIAQNYDKLHGRGKMYQSHWNRQRNKQEIMKNAEIFINSVTE</sequence>
<dbReference type="InterPro" id="IPR052551">
    <property type="entry name" value="UV-DNA_repair_photolyase"/>
</dbReference>
<dbReference type="Gene3D" id="3.40.50.620">
    <property type="entry name" value="HUPs"/>
    <property type="match status" value="1"/>
</dbReference>
<dbReference type="Gene3D" id="1.25.40.80">
    <property type="match status" value="1"/>
</dbReference>
<dbReference type="EMBL" id="JX962719">
    <property type="protein sequence ID" value="AGC02214.1"/>
    <property type="molecule type" value="Genomic_DNA"/>
</dbReference>
<keyword evidence="3" id="KW-1185">Reference proteome</keyword>
<dbReference type="Pfam" id="PF04244">
    <property type="entry name" value="DPRP"/>
    <property type="match status" value="1"/>
</dbReference>
<dbReference type="GeneID" id="14445775"/>
<reference evidence="2 3" key="1">
    <citation type="journal article" date="2012" name="Genome Biol. Evol.">
        <title>Related Giant Viruses in Distant Locations and Different Habitats: Acanthamoeba polyphaga moumouvirus Represents a Third Lineage of the Mimiviridae That Is Close to the Megavirus Lineage.</title>
        <authorList>
            <person name="Yoosuf N."/>
            <person name="Yutin N."/>
            <person name="Colson P."/>
            <person name="Shabalina S.A."/>
            <person name="Pagnier I."/>
            <person name="Robert C."/>
            <person name="Azza S."/>
            <person name="Klose T."/>
            <person name="Wong J."/>
            <person name="Rossmann M.G."/>
            <person name="La Scola B."/>
            <person name="Raoult D."/>
            <person name="Koonin E.V."/>
        </authorList>
    </citation>
    <scope>NUCLEOTIDE SEQUENCE [LARGE SCALE GENOMIC DNA]</scope>
    <source>
        <strain evidence="2 3">M10A</strain>
    </source>
</reference>
<dbReference type="InterPro" id="IPR005101">
    <property type="entry name" value="Cryptochr/Photolyase_FAD-bd"/>
</dbReference>
<dbReference type="Gene3D" id="1.10.579.10">
    <property type="entry name" value="DNA Cyclobutane Dipyrimidine Photolyase, subunit A, domain 3"/>
    <property type="match status" value="1"/>
</dbReference>
<dbReference type="Proteomes" id="UP000201640">
    <property type="component" value="Segment"/>
</dbReference>
<organism evidence="2 3">
    <name type="scientific">Acanthamoeba polyphaga moumouvirus</name>
    <dbReference type="NCBI Taxonomy" id="1269028"/>
    <lineage>
        <taxon>Viruses</taxon>
        <taxon>Varidnaviria</taxon>
        <taxon>Bamfordvirae</taxon>
        <taxon>Nucleocytoviricota</taxon>
        <taxon>Megaviricetes</taxon>
        <taxon>Imitervirales</taxon>
        <taxon>Mimiviridae</taxon>
        <taxon>Megamimivirinae</taxon>
        <taxon>Moumouvirus</taxon>
    </lineage>
</organism>
<evidence type="ECO:0000259" key="1">
    <source>
        <dbReference type="Pfam" id="PF03441"/>
    </source>
</evidence>
<dbReference type="RefSeq" id="YP_007354650.1">
    <property type="nucleotide sequence ID" value="NC_020104.1"/>
</dbReference>
<dbReference type="OrthoDB" id="13497at10239"/>